<dbReference type="EMBL" id="AFGF01000013">
    <property type="protein sequence ID" value="EGO65769.1"/>
    <property type="molecule type" value="Genomic_DNA"/>
</dbReference>
<dbReference type="SUPFAM" id="SSF52540">
    <property type="entry name" value="P-loop containing nucleoside triphosphate hydrolases"/>
    <property type="match status" value="1"/>
</dbReference>
<dbReference type="InterPro" id="IPR003593">
    <property type="entry name" value="AAA+_ATPase"/>
</dbReference>
<dbReference type="Proteomes" id="UP000003240">
    <property type="component" value="Unassembled WGS sequence"/>
</dbReference>
<dbReference type="PANTHER" id="PTHR42788">
    <property type="entry name" value="TAURINE IMPORT ATP-BINDING PROTEIN-RELATED"/>
    <property type="match status" value="1"/>
</dbReference>
<gene>
    <name evidence="5" type="ORF">ALO_01060</name>
</gene>
<evidence type="ECO:0000259" key="4">
    <source>
        <dbReference type="PROSITE" id="PS50893"/>
    </source>
</evidence>
<dbReference type="CDD" id="cd03293">
    <property type="entry name" value="ABC_NrtD_SsuB_transporters"/>
    <property type="match status" value="1"/>
</dbReference>
<evidence type="ECO:0000256" key="2">
    <source>
        <dbReference type="ARBA" id="ARBA00022741"/>
    </source>
</evidence>
<keyword evidence="2" id="KW-0547">Nucleotide-binding</keyword>
<dbReference type="Gene3D" id="3.40.50.300">
    <property type="entry name" value="P-loop containing nucleotide triphosphate hydrolases"/>
    <property type="match status" value="1"/>
</dbReference>
<dbReference type="Pfam" id="PF00005">
    <property type="entry name" value="ABC_tran"/>
    <property type="match status" value="1"/>
</dbReference>
<dbReference type="eggNOG" id="COG1116">
    <property type="taxonomic scope" value="Bacteria"/>
</dbReference>
<dbReference type="InterPro" id="IPR027417">
    <property type="entry name" value="P-loop_NTPase"/>
</dbReference>
<dbReference type="GO" id="GO:0016887">
    <property type="term" value="F:ATP hydrolysis activity"/>
    <property type="evidence" value="ECO:0007669"/>
    <property type="project" value="InterPro"/>
</dbReference>
<dbReference type="PROSITE" id="PS00211">
    <property type="entry name" value="ABC_TRANSPORTER_1"/>
    <property type="match status" value="1"/>
</dbReference>
<dbReference type="InterPro" id="IPR050166">
    <property type="entry name" value="ABC_transporter_ATP-bind"/>
</dbReference>
<dbReference type="InterPro" id="IPR003439">
    <property type="entry name" value="ABC_transporter-like_ATP-bd"/>
</dbReference>
<keyword evidence="1" id="KW-0813">Transport</keyword>
<dbReference type="PROSITE" id="PS50893">
    <property type="entry name" value="ABC_TRANSPORTER_2"/>
    <property type="match status" value="1"/>
</dbReference>
<dbReference type="AlphaFoldDB" id="F7NDV4"/>
<evidence type="ECO:0000313" key="5">
    <source>
        <dbReference type="EMBL" id="EGO65769.1"/>
    </source>
</evidence>
<dbReference type="InterPro" id="IPR017871">
    <property type="entry name" value="ABC_transporter-like_CS"/>
</dbReference>
<keyword evidence="6" id="KW-1185">Reference proteome</keyword>
<organism evidence="5 6">
    <name type="scientific">Acetonema longum DSM 6540</name>
    <dbReference type="NCBI Taxonomy" id="1009370"/>
    <lineage>
        <taxon>Bacteria</taxon>
        <taxon>Bacillati</taxon>
        <taxon>Bacillota</taxon>
        <taxon>Negativicutes</taxon>
        <taxon>Acetonemataceae</taxon>
        <taxon>Acetonema</taxon>
    </lineage>
</organism>
<dbReference type="STRING" id="1009370.ALO_01060"/>
<keyword evidence="3" id="KW-0067">ATP-binding</keyword>
<reference evidence="5 6" key="1">
    <citation type="journal article" date="2011" name="EMBO J.">
        <title>Structural diversity of bacterial flagellar motors.</title>
        <authorList>
            <person name="Chen S."/>
            <person name="Beeby M."/>
            <person name="Murphy G.E."/>
            <person name="Leadbetter J.R."/>
            <person name="Hendrixson D.R."/>
            <person name="Briegel A."/>
            <person name="Li Z."/>
            <person name="Shi J."/>
            <person name="Tocheva E.I."/>
            <person name="Muller A."/>
            <person name="Dobro M.J."/>
            <person name="Jensen G.J."/>
        </authorList>
    </citation>
    <scope>NUCLEOTIDE SEQUENCE [LARGE SCALE GENOMIC DNA]</scope>
    <source>
        <strain evidence="5 6">DSM 6540</strain>
    </source>
</reference>
<dbReference type="GO" id="GO:0005524">
    <property type="term" value="F:ATP binding"/>
    <property type="evidence" value="ECO:0007669"/>
    <property type="project" value="UniProtKB-KW"/>
</dbReference>
<sequence length="264" mass="29889">MADVRIKLEKIQKIFVTTQGTITALEDINLRITDGEFFCIVGPSGCGKTTLLRILAGLETITVGNMTIKARDTSRPLNSMVFQEQSVFPWMTVTENVEYGLRMRKMPKPVRRDIANHYIEMIGLKQFAASYPCQLSGGMKQRVSVARAFANDPEILLMDEPFGSLDEQNRILLQKELLRIWEGTSKTTVFITHSIDEALCLGDRILVMSARPGTIKTIVPVTLPRPRDVETIRTTPQYIELYQTIWSQLRDEVLKGETGIPSRR</sequence>
<evidence type="ECO:0000256" key="3">
    <source>
        <dbReference type="ARBA" id="ARBA00022840"/>
    </source>
</evidence>
<proteinExistence type="predicted"/>
<evidence type="ECO:0000256" key="1">
    <source>
        <dbReference type="ARBA" id="ARBA00022448"/>
    </source>
</evidence>
<dbReference type="PANTHER" id="PTHR42788:SF13">
    <property type="entry name" value="ALIPHATIC SULFONATES IMPORT ATP-BINDING PROTEIN SSUB"/>
    <property type="match status" value="1"/>
</dbReference>
<evidence type="ECO:0000313" key="6">
    <source>
        <dbReference type="Proteomes" id="UP000003240"/>
    </source>
</evidence>
<protein>
    <submittedName>
        <fullName evidence="5">ABC transporter related protein</fullName>
    </submittedName>
</protein>
<dbReference type="SMART" id="SM00382">
    <property type="entry name" value="AAA"/>
    <property type="match status" value="1"/>
</dbReference>
<name>F7NDV4_9FIRM</name>
<accession>F7NDV4</accession>
<comment type="caution">
    <text evidence="5">The sequence shown here is derived from an EMBL/GenBank/DDBJ whole genome shotgun (WGS) entry which is preliminary data.</text>
</comment>
<feature type="domain" description="ABC transporter" evidence="4">
    <location>
        <begin position="6"/>
        <end position="235"/>
    </location>
</feature>